<dbReference type="Proteomes" id="UP000001975">
    <property type="component" value="Chromosome"/>
</dbReference>
<keyword evidence="3" id="KW-1185">Reference proteome</keyword>
<evidence type="ECO:0000313" key="2">
    <source>
        <dbReference type="EMBL" id="CAJ53389.1"/>
    </source>
</evidence>
<dbReference type="KEGG" id="hwa:HQ_3292A"/>
<feature type="transmembrane region" description="Helical" evidence="1">
    <location>
        <begin position="20"/>
        <end position="36"/>
    </location>
</feature>
<keyword evidence="1" id="KW-1133">Transmembrane helix</keyword>
<protein>
    <submittedName>
        <fullName evidence="2">Uncharacterized protein</fullName>
    </submittedName>
</protein>
<evidence type="ECO:0000256" key="1">
    <source>
        <dbReference type="SAM" id="Phobius"/>
    </source>
</evidence>
<gene>
    <name evidence="2" type="ordered locus">HQ_3292A</name>
</gene>
<organism evidence="2 3">
    <name type="scientific">Haloquadratum walsbyi (strain DSM 16790 / HBSQ001)</name>
    <dbReference type="NCBI Taxonomy" id="362976"/>
    <lineage>
        <taxon>Archaea</taxon>
        <taxon>Methanobacteriati</taxon>
        <taxon>Methanobacteriota</taxon>
        <taxon>Stenosarchaea group</taxon>
        <taxon>Halobacteria</taxon>
        <taxon>Halobacteriales</taxon>
        <taxon>Haloferacaceae</taxon>
        <taxon>Haloquadratum</taxon>
    </lineage>
</organism>
<dbReference type="AlphaFoldDB" id="Q18F69"/>
<evidence type="ECO:0000313" key="3">
    <source>
        <dbReference type="Proteomes" id="UP000001975"/>
    </source>
</evidence>
<dbReference type="HOGENOM" id="CLU_996071_0_0_2"/>
<proteinExistence type="predicted"/>
<dbReference type="GeneID" id="4193390"/>
<keyword evidence="1" id="KW-0812">Transmembrane</keyword>
<dbReference type="EMBL" id="AM180088">
    <property type="protein sequence ID" value="CAJ53389.1"/>
    <property type="molecule type" value="Genomic_DNA"/>
</dbReference>
<dbReference type="RefSeq" id="WP_011572494.1">
    <property type="nucleotide sequence ID" value="NC_008212.1"/>
</dbReference>
<dbReference type="STRING" id="362976.HQ_3292A"/>
<name>Q18F69_HALWD</name>
<accession>Q18F69</accession>
<sequence>MTDIRQKSEEIGWADGRFRLFGIAVSLFIAIIFVLVCVTFDAGNLTPIGGLIFGVMTLLIEPSKPPHLKDRIAKIILGQAAFITDYAFIWKKRSVKINISNPEGDASILREHVLKNRDERNIKNRQHHFAFSSDTSGTDPRMKQIDGGYIECSSNGNELSKRTIAKSDNYYEFILNFSSSVEPGDTYDYDIDLKQVKNAYPNSDNTHSWQIRSYTSIRRFDIVINYQFDTTIYAGELTDVQTGEDISSVDIDSESGLIQADVESLPLGHYKLEWSVAEN</sequence>
<keyword evidence="1" id="KW-0472">Membrane</keyword>
<reference evidence="2 3" key="1">
    <citation type="journal article" date="2006" name="BMC Genomics">
        <title>The genome of the square archaeon Haloquadratum walsbyi: life at the limits of water activity.</title>
        <authorList>
            <person name="Bolhuis H.H."/>
            <person name="Palm P.P."/>
            <person name="Wende A.W."/>
            <person name="Falb M.M."/>
            <person name="Rampp M.M."/>
            <person name="Rodriguez-Valera F.F."/>
            <person name="Pfeiffer F.F."/>
            <person name="Oesterhelt D.D."/>
        </authorList>
    </citation>
    <scope>NUCLEOTIDE SEQUENCE [LARGE SCALE GENOMIC DNA]</scope>
    <source>
        <strain evidence="3">DSM 16790 / HBSQ001</strain>
    </source>
</reference>